<evidence type="ECO:0000256" key="1">
    <source>
        <dbReference type="ARBA" id="ARBA00022679"/>
    </source>
</evidence>
<evidence type="ECO:0000313" key="3">
    <source>
        <dbReference type="EMBL" id="ORX11958.1"/>
    </source>
</evidence>
<dbReference type="PANTHER" id="PTHR12526">
    <property type="entry name" value="GLYCOSYLTRANSFERASE"/>
    <property type="match status" value="1"/>
</dbReference>
<dbReference type="CDD" id="cd03801">
    <property type="entry name" value="GT4_PimA-like"/>
    <property type="match status" value="1"/>
</dbReference>
<proteinExistence type="predicted"/>
<accession>A0A1X2F0S5</accession>
<reference evidence="3 4" key="1">
    <citation type="submission" date="2016-01" db="EMBL/GenBank/DDBJ databases">
        <title>The new phylogeny of the genus Mycobacterium.</title>
        <authorList>
            <person name="Tarcisio F."/>
            <person name="Conor M."/>
            <person name="Antonella G."/>
            <person name="Elisabetta G."/>
            <person name="Giulia F.S."/>
            <person name="Sara T."/>
            <person name="Anna F."/>
            <person name="Clotilde B."/>
            <person name="Roberto B."/>
            <person name="Veronica D.S."/>
            <person name="Fabio R."/>
            <person name="Monica P."/>
            <person name="Olivier J."/>
            <person name="Enrico T."/>
            <person name="Nicola S."/>
        </authorList>
    </citation>
    <scope>NUCLEOTIDE SEQUENCE [LARGE SCALE GENOMIC DNA]</scope>
    <source>
        <strain evidence="3 4">ATCC 700010</strain>
    </source>
</reference>
<dbReference type="PANTHER" id="PTHR12526:SF637">
    <property type="entry name" value="GLYCOSYLTRANSFERASE EPSF-RELATED"/>
    <property type="match status" value="1"/>
</dbReference>
<keyword evidence="1" id="KW-0808">Transferase</keyword>
<dbReference type="Pfam" id="PF00534">
    <property type="entry name" value="Glycos_transf_1"/>
    <property type="match status" value="1"/>
</dbReference>
<evidence type="ECO:0000259" key="2">
    <source>
        <dbReference type="Pfam" id="PF00534"/>
    </source>
</evidence>
<comment type="caution">
    <text evidence="3">The sequence shown here is derived from an EMBL/GenBank/DDBJ whole genome shotgun (WGS) entry which is preliminary data.</text>
</comment>
<dbReference type="Proteomes" id="UP000193964">
    <property type="component" value="Unassembled WGS sequence"/>
</dbReference>
<feature type="domain" description="Glycosyl transferase family 1" evidence="2">
    <location>
        <begin position="181"/>
        <end position="324"/>
    </location>
</feature>
<organism evidence="3 4">
    <name type="scientific">Mycolicibacterium wolinskyi</name>
    <dbReference type="NCBI Taxonomy" id="59750"/>
    <lineage>
        <taxon>Bacteria</taxon>
        <taxon>Bacillati</taxon>
        <taxon>Actinomycetota</taxon>
        <taxon>Actinomycetes</taxon>
        <taxon>Mycobacteriales</taxon>
        <taxon>Mycobacteriaceae</taxon>
        <taxon>Mycolicibacterium</taxon>
    </lineage>
</organism>
<dbReference type="EMBL" id="LQQA01000030">
    <property type="protein sequence ID" value="ORX11958.1"/>
    <property type="molecule type" value="Genomic_DNA"/>
</dbReference>
<protein>
    <recommendedName>
        <fullName evidence="2">Glycosyl transferase family 1 domain-containing protein</fullName>
    </recommendedName>
</protein>
<dbReference type="GO" id="GO:0016757">
    <property type="term" value="F:glycosyltransferase activity"/>
    <property type="evidence" value="ECO:0007669"/>
    <property type="project" value="InterPro"/>
</dbReference>
<dbReference type="Gene3D" id="3.40.50.2000">
    <property type="entry name" value="Glycogen Phosphorylase B"/>
    <property type="match status" value="2"/>
</dbReference>
<name>A0A1X2F0S5_9MYCO</name>
<gene>
    <name evidence="3" type="ORF">AWC31_35595</name>
</gene>
<dbReference type="RefSeq" id="WP_085147076.1">
    <property type="nucleotide sequence ID" value="NZ_JACKUA010000032.1"/>
</dbReference>
<dbReference type="OrthoDB" id="9771846at2"/>
<evidence type="ECO:0000313" key="4">
    <source>
        <dbReference type="Proteomes" id="UP000193964"/>
    </source>
</evidence>
<dbReference type="SUPFAM" id="SSF53756">
    <property type="entry name" value="UDP-Glycosyltransferase/glycogen phosphorylase"/>
    <property type="match status" value="1"/>
</dbReference>
<dbReference type="InterPro" id="IPR001296">
    <property type="entry name" value="Glyco_trans_1"/>
</dbReference>
<dbReference type="AlphaFoldDB" id="A0A1X2F0S5"/>
<sequence>MIRAAVITAGFPDYRRNFLSELRDAFAENGDELVLVGGDVYSDPTVRSAEFAGVVKLRNRHWLGRRILWQPGALRYLDGLDVVVVDLNPRSLTACLVLLISKVKRTRTLVWGHILPRAGASARTVPIRRAMRRFADGVISYTWTDAELVRTEDPGTDVWVASNGLYRASDLGWDPTTPRTDTIYVGRLEPAKKPELLVRAFAHARDRLPADARLRIVGDGSLRGRLEELSGELGIGADVIFPGHVSDLERLREFYSTAVVSASPGYVGLSLTQSLGFGVPMVVADDEPHAPEVELLNDVTGLYFTAGSVESLADKLVEVYTKPEAWDHEAIVRQVQNTYSSSAMADGFQRALRGISQDSQV</sequence>